<keyword evidence="1 3" id="KW-0732">Signal</keyword>
<dbReference type="Gene3D" id="3.30.430.20">
    <property type="entry name" value="Gnk2 domain, C-X8-C-X2-C motif"/>
    <property type="match status" value="2"/>
</dbReference>
<dbReference type="Pfam" id="PF01657">
    <property type="entry name" value="Stress-antifung"/>
    <property type="match status" value="2"/>
</dbReference>
<evidence type="ECO:0000256" key="3">
    <source>
        <dbReference type="SAM" id="SignalP"/>
    </source>
</evidence>
<keyword evidence="6" id="KW-1185">Reference proteome</keyword>
<dbReference type="Proteomes" id="UP001280121">
    <property type="component" value="Unassembled WGS sequence"/>
</dbReference>
<accession>A0AAD9TXM7</accession>
<organism evidence="5 6">
    <name type="scientific">Dipteronia dyeriana</name>
    <dbReference type="NCBI Taxonomy" id="168575"/>
    <lineage>
        <taxon>Eukaryota</taxon>
        <taxon>Viridiplantae</taxon>
        <taxon>Streptophyta</taxon>
        <taxon>Embryophyta</taxon>
        <taxon>Tracheophyta</taxon>
        <taxon>Spermatophyta</taxon>
        <taxon>Magnoliopsida</taxon>
        <taxon>eudicotyledons</taxon>
        <taxon>Gunneridae</taxon>
        <taxon>Pentapetalae</taxon>
        <taxon>rosids</taxon>
        <taxon>malvids</taxon>
        <taxon>Sapindales</taxon>
        <taxon>Sapindaceae</taxon>
        <taxon>Hippocastanoideae</taxon>
        <taxon>Acereae</taxon>
        <taxon>Dipteronia</taxon>
    </lineage>
</organism>
<dbReference type="PANTHER" id="PTHR32099">
    <property type="entry name" value="CYSTEINE-RICH REPEAT SECRETORY PROTEIN"/>
    <property type="match status" value="1"/>
</dbReference>
<evidence type="ECO:0000256" key="1">
    <source>
        <dbReference type="ARBA" id="ARBA00022729"/>
    </source>
</evidence>
<dbReference type="InterPro" id="IPR002902">
    <property type="entry name" value="GNK2"/>
</dbReference>
<feature type="signal peptide" evidence="3">
    <location>
        <begin position="1"/>
        <end position="25"/>
    </location>
</feature>
<feature type="domain" description="Gnk2-homologous" evidence="4">
    <location>
        <begin position="39"/>
        <end position="142"/>
    </location>
</feature>
<evidence type="ECO:0000313" key="6">
    <source>
        <dbReference type="Proteomes" id="UP001280121"/>
    </source>
</evidence>
<keyword evidence="2" id="KW-0677">Repeat</keyword>
<dbReference type="EMBL" id="JANJYI010000006">
    <property type="protein sequence ID" value="KAK2643987.1"/>
    <property type="molecule type" value="Genomic_DNA"/>
</dbReference>
<evidence type="ECO:0000313" key="5">
    <source>
        <dbReference type="EMBL" id="KAK2643987.1"/>
    </source>
</evidence>
<sequence>MELASSILLFFISCVLLHLVTLTVSQQSFLRYNCLSDKGDILHNQTATLNCTVGTTYQENLNGLLLSGFSNSEPNHGFYNFSAGRNSEKVNVITLCRGDVKPDVRSSCIRDSVPKLLQVCCNPKELIGYYDDCMLRFSNRSICETMEVSPRYRMINPENVTSLDQFNQALRTLLDGLRRKAASGGSLRKFSTRNISSSDFKTLYGLVQCTPELFERQCNDCLHTIYGRIRDCCDEKEGA</sequence>
<dbReference type="CDD" id="cd23509">
    <property type="entry name" value="Gnk2-like"/>
    <property type="match status" value="2"/>
</dbReference>
<evidence type="ECO:0000259" key="4">
    <source>
        <dbReference type="PROSITE" id="PS51473"/>
    </source>
</evidence>
<evidence type="ECO:0000256" key="2">
    <source>
        <dbReference type="ARBA" id="ARBA00022737"/>
    </source>
</evidence>
<feature type="chain" id="PRO_5042294490" description="Gnk2-homologous domain-containing protein" evidence="3">
    <location>
        <begin position="26"/>
        <end position="239"/>
    </location>
</feature>
<protein>
    <recommendedName>
        <fullName evidence="4">Gnk2-homologous domain-containing protein</fullName>
    </recommendedName>
</protein>
<gene>
    <name evidence="5" type="ORF">Ddye_019182</name>
</gene>
<reference evidence="5" key="1">
    <citation type="journal article" date="2023" name="Plant J.">
        <title>Genome sequences and population genomics provide insights into the demographic history, inbreeding, and mutation load of two 'living fossil' tree species of Dipteronia.</title>
        <authorList>
            <person name="Feng Y."/>
            <person name="Comes H.P."/>
            <person name="Chen J."/>
            <person name="Zhu S."/>
            <person name="Lu R."/>
            <person name="Zhang X."/>
            <person name="Li P."/>
            <person name="Qiu J."/>
            <person name="Olsen K.M."/>
            <person name="Qiu Y."/>
        </authorList>
    </citation>
    <scope>NUCLEOTIDE SEQUENCE</scope>
    <source>
        <strain evidence="5">KIB01</strain>
    </source>
</reference>
<name>A0AAD9TXM7_9ROSI</name>
<dbReference type="AlphaFoldDB" id="A0AAD9TXM7"/>
<dbReference type="InterPro" id="IPR038408">
    <property type="entry name" value="GNK2_sf"/>
</dbReference>
<comment type="caution">
    <text evidence="5">The sequence shown here is derived from an EMBL/GenBank/DDBJ whole genome shotgun (WGS) entry which is preliminary data.</text>
</comment>
<proteinExistence type="predicted"/>
<dbReference type="PROSITE" id="PS51473">
    <property type="entry name" value="GNK2"/>
    <property type="match status" value="2"/>
</dbReference>
<feature type="domain" description="Gnk2-homologous" evidence="4">
    <location>
        <begin position="148"/>
        <end position="239"/>
    </location>
</feature>
<dbReference type="PANTHER" id="PTHR32099:SF51">
    <property type="entry name" value="CYSTEINE-RICH RECEPTOR-LIKE PROTEIN KINASE 25 ISOFORM X1"/>
    <property type="match status" value="1"/>
</dbReference>